<sequence>MKLSFLKKNTRKKNAIIAAGFVLLVAVIAIFLIWLVKNKPQASDIVGDVEIADFVKAPKYPSHLLYSEDQSRLYTSDQFGVRIFDIADEENPIEIGEYSSASVVQDMLLDQNMLYVLLTNRIKVINVANPASLVLVKEFTFRPSSNIYMSTSMDLYQGKLYIGDDNPEIWEINVNDPSNPIVERLINIKTALSRYSRDLVVKKFNGKPYIFVANDADGLKIVDLETGELVIALPVTRIDGEADSARAINFNGNYLYLGASNSNLQVIGGFENLGTPEFNPQVVDRAFPEKAWGFLSRTVLVNNHLYAVNSDIIPTAGAYVFDVSNPADLVWLPGPESTGSGFIPNPNFPTQGVSRDLVYTKNGYLIVSDDTNLFDVFKPNENPGSIRTNNFIKRAPTLHGTYDVSFLENRGMVAVSHTGIDLFDASNPEKPIYKSSYGRQNVNVLLVPNSGTGAATTKGNLVFFSKSDPDSQFVIADATDLNQPQYISSLVLDPSATLNNGSWNAKELLIKDNLLFLAGGSQGNVGLYTIDITDIANPVLKSFIKLGQSPWRIAESGGYVYYGDSGQGLITLDVSDPANPKIVTPQYLDGNGQPIDTNNPNVLTYSHYLVYTNFYNGFYIFDVADHLNPVFVTHYHDGYMGGWGYDVVGNLLYSGGNTSGMNLCVYDIENPLNPRRLTCGGRTEFSEAETKLKVYNGLAFATGTFPYTAYHVRIMRVPVLLNYDYTINMTVSDDDEKDQIKTTSNKGEILEYKINYSNTGNAPLTNITISSNVPTLTNYDSGGVLDPENKVVNFSIDSLAPGISGTVFFKVKANSDLADGNYEITNSSSILANELSELQSNEVISNIFINTPIPPVIPPVAPPVIPPIPPSSPTPDEPLSPITPIIELIESGTGITVIIIGSLAIASLITFLWVKRKKRNVIS</sequence>
<evidence type="ECO:0000313" key="2">
    <source>
        <dbReference type="EMBL" id="AKM82461.1"/>
    </source>
</evidence>
<dbReference type="Proteomes" id="UP000035648">
    <property type="component" value="Chromosome"/>
</dbReference>
<dbReference type="STRING" id="1618337.UT28_C0001G0662"/>
<evidence type="ECO:0000313" key="3">
    <source>
        <dbReference type="Proteomes" id="UP000035648"/>
    </source>
</evidence>
<keyword evidence="1" id="KW-1133">Transmembrane helix</keyword>
<feature type="transmembrane region" description="Helical" evidence="1">
    <location>
        <begin position="894"/>
        <end position="914"/>
    </location>
</feature>
<dbReference type="AlphaFoldDB" id="A0A0G4B3D5"/>
<dbReference type="Pfam" id="PF08309">
    <property type="entry name" value="LVIVD"/>
    <property type="match status" value="1"/>
</dbReference>
<dbReference type="InterPro" id="IPR013211">
    <property type="entry name" value="LVIVD"/>
</dbReference>
<dbReference type="SUPFAM" id="SSF69322">
    <property type="entry name" value="Tricorn protease domain 2"/>
    <property type="match status" value="1"/>
</dbReference>
<keyword evidence="1" id="KW-0812">Transmembrane</keyword>
<protein>
    <submittedName>
        <fullName evidence="2">LVIVD repeat protein</fullName>
    </submittedName>
</protein>
<dbReference type="InterPro" id="IPR011048">
    <property type="entry name" value="Haem_d1_sf"/>
</dbReference>
<dbReference type="PATRIC" id="fig|1618337.4.peg.665"/>
<reference evidence="2 3" key="1">
    <citation type="journal article" date="2015" name="Nature">
        <title>rRNA introns, odd ribosomes, and small enigmatic genomes across a large radiation of phyla.</title>
        <authorList>
            <person name="Brown C.T."/>
            <person name="Hug L.A."/>
            <person name="Thomas B.C."/>
            <person name="Sharon I."/>
            <person name="Castelle C.J."/>
            <person name="Singh A."/>
            <person name="Wilkins M.J."/>
            <person name="Williams K.H."/>
            <person name="Banfield J.F."/>
        </authorList>
    </citation>
    <scope>NUCLEOTIDE SEQUENCE [LARGE SCALE GENOMIC DNA]</scope>
</reference>
<proteinExistence type="predicted"/>
<dbReference type="SUPFAM" id="SSF51004">
    <property type="entry name" value="C-terminal (heme d1) domain of cytochrome cd1-nitrite reductase"/>
    <property type="match status" value="1"/>
</dbReference>
<dbReference type="EMBL" id="CP011213">
    <property type="protein sequence ID" value="AKM82461.1"/>
    <property type="molecule type" value="Genomic_DNA"/>
</dbReference>
<evidence type="ECO:0000256" key="1">
    <source>
        <dbReference type="SAM" id="Phobius"/>
    </source>
</evidence>
<accession>A0A0G4B3D5</accession>
<dbReference type="KEGG" id="bbgw:UT28_C0001G0662"/>
<name>A0A0G4B3D5_9BACT</name>
<feature type="transmembrane region" description="Helical" evidence="1">
    <location>
        <begin position="15"/>
        <end position="36"/>
    </location>
</feature>
<keyword evidence="1" id="KW-0472">Membrane</keyword>
<organism evidence="2 3">
    <name type="scientific">Berkelbacteria bacterium GW2011_GWE1_39_12</name>
    <dbReference type="NCBI Taxonomy" id="1618337"/>
    <lineage>
        <taxon>Bacteria</taxon>
        <taxon>Candidatus Berkelbacteria</taxon>
    </lineage>
</organism>
<gene>
    <name evidence="2" type="ORF">UT28_C0001G0662</name>
</gene>